<comment type="catalytic activity">
    <reaction evidence="3">
        <text>L-glutaminyl-[protein] + H2O = L-glutamyl-[protein] + NH4(+)</text>
        <dbReference type="Rhea" id="RHEA:16441"/>
        <dbReference type="Rhea" id="RHEA-COMP:10207"/>
        <dbReference type="Rhea" id="RHEA-COMP:10208"/>
        <dbReference type="ChEBI" id="CHEBI:15377"/>
        <dbReference type="ChEBI" id="CHEBI:28938"/>
        <dbReference type="ChEBI" id="CHEBI:29973"/>
        <dbReference type="ChEBI" id="CHEBI:30011"/>
        <dbReference type="EC" id="3.5.1.44"/>
    </reaction>
</comment>
<comment type="subcellular location">
    <subcellularLocation>
        <location evidence="3">Cytoplasm</location>
    </subcellularLocation>
</comment>
<comment type="caution">
    <text evidence="8">The sequence shown here is derived from an EMBL/GenBank/DDBJ whole genome shotgun (WGS) entry which is preliminary data.</text>
</comment>
<keyword evidence="1 3" id="KW-0378">Hydrolase</keyword>
<gene>
    <name evidence="3" type="primary">cheB</name>
    <name evidence="8" type="ORF">A6X21_20600</name>
</gene>
<dbReference type="PIRSF" id="PIRSF000876">
    <property type="entry name" value="RR_chemtxs_CheB"/>
    <property type="match status" value="1"/>
</dbReference>
<evidence type="ECO:0000256" key="2">
    <source>
        <dbReference type="ARBA" id="ARBA00048267"/>
    </source>
</evidence>
<comment type="domain">
    <text evidence="3">Contains a C-terminal catalytic domain, and an N-terminal region which modulates catalytic activity.</text>
</comment>
<dbReference type="SUPFAM" id="SSF52172">
    <property type="entry name" value="CheY-like"/>
    <property type="match status" value="1"/>
</dbReference>
<keyword evidence="3 5" id="KW-0597">Phosphoprotein</keyword>
<evidence type="ECO:0000259" key="6">
    <source>
        <dbReference type="PROSITE" id="PS50110"/>
    </source>
</evidence>
<evidence type="ECO:0000256" key="1">
    <source>
        <dbReference type="ARBA" id="ARBA00022801"/>
    </source>
</evidence>
<dbReference type="Gene3D" id="3.40.50.2300">
    <property type="match status" value="1"/>
</dbReference>
<dbReference type="EC" id="3.5.1.44" evidence="3"/>
<dbReference type="PROSITE" id="PS50122">
    <property type="entry name" value="CHEB"/>
    <property type="match status" value="1"/>
</dbReference>
<proteinExistence type="inferred from homology"/>
<protein>
    <recommendedName>
        <fullName evidence="3">Protein-glutamate methylesterase/protein-glutamine glutaminase</fullName>
        <ecNumber evidence="3">3.1.1.61</ecNumber>
        <ecNumber evidence="3">3.5.1.44</ecNumber>
    </recommendedName>
</protein>
<dbReference type="GO" id="GO:0000156">
    <property type="term" value="F:phosphorelay response regulator activity"/>
    <property type="evidence" value="ECO:0007669"/>
    <property type="project" value="InterPro"/>
</dbReference>
<evidence type="ECO:0000256" key="3">
    <source>
        <dbReference type="HAMAP-Rule" id="MF_00099"/>
    </source>
</evidence>
<feature type="active site" evidence="3 4">
    <location>
        <position position="228"/>
    </location>
</feature>
<dbReference type="Proteomes" id="UP000094828">
    <property type="component" value="Unassembled WGS sequence"/>
</dbReference>
<dbReference type="Pfam" id="PF01339">
    <property type="entry name" value="CheB_methylest"/>
    <property type="match status" value="1"/>
</dbReference>
<dbReference type="Gene3D" id="3.40.50.180">
    <property type="entry name" value="Methylesterase CheB, C-terminal domain"/>
    <property type="match status" value="1"/>
</dbReference>
<evidence type="ECO:0000313" key="8">
    <source>
        <dbReference type="EMBL" id="ODA32742.1"/>
    </source>
</evidence>
<feature type="domain" description="CheB-type methylesterase" evidence="7">
    <location>
        <begin position="190"/>
        <end position="377"/>
    </location>
</feature>
<keyword evidence="9" id="KW-1185">Reference proteome</keyword>
<dbReference type="CDD" id="cd17541">
    <property type="entry name" value="REC_CheB-like"/>
    <property type="match status" value="1"/>
</dbReference>
<feature type="modified residue" description="4-aspartylphosphate" evidence="3 5">
    <location>
        <position position="58"/>
    </location>
</feature>
<dbReference type="EC" id="3.1.1.61" evidence="3"/>
<dbReference type="HAMAP" id="MF_00099">
    <property type="entry name" value="CheB_chemtxs"/>
    <property type="match status" value="1"/>
</dbReference>
<evidence type="ECO:0000259" key="7">
    <source>
        <dbReference type="PROSITE" id="PS50122"/>
    </source>
</evidence>
<comment type="PTM">
    <text evidence="3">Phosphorylated by CheA. Phosphorylation of the N-terminal regulatory domain activates the methylesterase activity.</text>
</comment>
<dbReference type="OrthoDB" id="9793421at2"/>
<evidence type="ECO:0000313" key="9">
    <source>
        <dbReference type="Proteomes" id="UP000094828"/>
    </source>
</evidence>
<dbReference type="GO" id="GO:0005737">
    <property type="term" value="C:cytoplasm"/>
    <property type="evidence" value="ECO:0007669"/>
    <property type="project" value="UniProtKB-SubCell"/>
</dbReference>
<dbReference type="InterPro" id="IPR035909">
    <property type="entry name" value="CheB_C"/>
</dbReference>
<dbReference type="EMBL" id="LYDR01000063">
    <property type="protein sequence ID" value="ODA32742.1"/>
    <property type="molecule type" value="Genomic_DNA"/>
</dbReference>
<feature type="active site" evidence="3 4">
    <location>
        <position position="324"/>
    </location>
</feature>
<accession>A0A1C3EHM2</accession>
<evidence type="ECO:0000256" key="5">
    <source>
        <dbReference type="PROSITE-ProRule" id="PRU00169"/>
    </source>
</evidence>
<dbReference type="GO" id="GO:0008984">
    <property type="term" value="F:protein-glutamate methylesterase activity"/>
    <property type="evidence" value="ECO:0007669"/>
    <property type="project" value="UniProtKB-UniRule"/>
</dbReference>
<dbReference type="InterPro" id="IPR000673">
    <property type="entry name" value="Sig_transdc_resp-reg_Me-estase"/>
</dbReference>
<dbReference type="RefSeq" id="WP_068847253.1">
    <property type="nucleotide sequence ID" value="NZ_LYDR01000063.1"/>
</dbReference>
<comment type="function">
    <text evidence="3">Involved in chemotaxis. Part of a chemotaxis signal transduction system that modulates chemotaxis in response to various stimuli. Catalyzes the demethylation of specific methylglutamate residues introduced into the chemoreceptors (methyl-accepting chemotaxis proteins or MCP) by CheR. Also mediates the irreversible deamidation of specific glutamine residues to glutamic acid.</text>
</comment>
<dbReference type="CDD" id="cd16432">
    <property type="entry name" value="CheB_Rec"/>
    <property type="match status" value="1"/>
</dbReference>
<dbReference type="InterPro" id="IPR011006">
    <property type="entry name" value="CheY-like_superfamily"/>
</dbReference>
<dbReference type="InterPro" id="IPR001789">
    <property type="entry name" value="Sig_transdc_resp-reg_receiver"/>
</dbReference>
<dbReference type="GO" id="GO:0050568">
    <property type="term" value="F:protein-glutamine glutaminase activity"/>
    <property type="evidence" value="ECO:0007669"/>
    <property type="project" value="UniProtKB-UniRule"/>
</dbReference>
<name>A0A1C3EHM2_9PLAN</name>
<dbReference type="AlphaFoldDB" id="A0A1C3EHM2"/>
<keyword evidence="3" id="KW-0963">Cytoplasm</keyword>
<dbReference type="STRING" id="1841610.A6X21_20600"/>
<sequence length="385" mass="40724">MSLRPVKILVVDDSAVIRGLMAKVIESTEGLQLAGTAMHGEAALAFLKRNPVDIVVLDVEMPVMNGLDALRQIQIQFPGTHVIMASALTTAGAKVTVEALAQGAAGCVAKPQAKSASDAIQQVGAELVPLIRALTNKPEVNSPDGAIVAETEIRSHSETNVPRTNIAYPTPLKTETATRSTGSSVLRRMPRPVQAIVIGTSTGGPKALSQIMSSIDDTIWQPILIVQHMPAAFTPMLAKHLGSDSRRVCVEAQTGMPILPRQIYVAPGDYHLEVVRKGADIVAQLHQAAPEHYCRPSVNPLFRTAADVWGKHLAAVMLTGMGDDGIEGTQAVHQAGGYILAQDAVSSVVWGMPGAVVKAGLHDEMLSLSEIAGRLRQIALWKGAA</sequence>
<dbReference type="PANTHER" id="PTHR42872:SF3">
    <property type="entry name" value="PROTEIN-GLUTAMATE METHYLESTERASE_PROTEIN-GLUTAMINE GLUTAMINASE 1"/>
    <property type="match status" value="1"/>
</dbReference>
<dbReference type="PROSITE" id="PS50110">
    <property type="entry name" value="RESPONSE_REGULATORY"/>
    <property type="match status" value="1"/>
</dbReference>
<dbReference type="InterPro" id="IPR008248">
    <property type="entry name" value="CheB-like"/>
</dbReference>
<feature type="active site" evidence="3 4">
    <location>
        <position position="201"/>
    </location>
</feature>
<dbReference type="Pfam" id="PF00072">
    <property type="entry name" value="Response_reg"/>
    <property type="match status" value="1"/>
</dbReference>
<comment type="similarity">
    <text evidence="3">Belongs to the CheB family.</text>
</comment>
<comment type="catalytic activity">
    <reaction evidence="2 3">
        <text>[protein]-L-glutamate 5-O-methyl ester + H2O = L-glutamyl-[protein] + methanol + H(+)</text>
        <dbReference type="Rhea" id="RHEA:23236"/>
        <dbReference type="Rhea" id="RHEA-COMP:10208"/>
        <dbReference type="Rhea" id="RHEA-COMP:10311"/>
        <dbReference type="ChEBI" id="CHEBI:15377"/>
        <dbReference type="ChEBI" id="CHEBI:15378"/>
        <dbReference type="ChEBI" id="CHEBI:17790"/>
        <dbReference type="ChEBI" id="CHEBI:29973"/>
        <dbReference type="ChEBI" id="CHEBI:82795"/>
        <dbReference type="EC" id="3.1.1.61"/>
    </reaction>
</comment>
<reference evidence="8 9" key="1">
    <citation type="submission" date="2016-05" db="EMBL/GenBank/DDBJ databases">
        <title>Genomic and physiological characterization of Planctopirus sp. isolated from fresh water lake.</title>
        <authorList>
            <person name="Subhash Y."/>
            <person name="Ramana C."/>
        </authorList>
    </citation>
    <scope>NUCLEOTIDE SEQUENCE [LARGE SCALE GENOMIC DNA]</scope>
    <source>
        <strain evidence="8 9">JC280</strain>
    </source>
</reference>
<evidence type="ECO:0000256" key="4">
    <source>
        <dbReference type="PROSITE-ProRule" id="PRU00050"/>
    </source>
</evidence>
<dbReference type="PANTHER" id="PTHR42872">
    <property type="entry name" value="PROTEIN-GLUTAMATE METHYLESTERASE/PROTEIN-GLUTAMINE GLUTAMINASE"/>
    <property type="match status" value="1"/>
</dbReference>
<keyword evidence="3 4" id="KW-0145">Chemotaxis</keyword>
<dbReference type="SMART" id="SM00448">
    <property type="entry name" value="REC"/>
    <property type="match status" value="1"/>
</dbReference>
<feature type="domain" description="Response regulatory" evidence="6">
    <location>
        <begin position="7"/>
        <end position="125"/>
    </location>
</feature>
<dbReference type="NCBIfam" id="NF001965">
    <property type="entry name" value="PRK00742.1"/>
    <property type="match status" value="1"/>
</dbReference>
<dbReference type="GO" id="GO:0006935">
    <property type="term" value="P:chemotaxis"/>
    <property type="evidence" value="ECO:0007669"/>
    <property type="project" value="UniProtKB-UniRule"/>
</dbReference>
<organism evidence="8 9">
    <name type="scientific">Planctopirus hydrillae</name>
    <dbReference type="NCBI Taxonomy" id="1841610"/>
    <lineage>
        <taxon>Bacteria</taxon>
        <taxon>Pseudomonadati</taxon>
        <taxon>Planctomycetota</taxon>
        <taxon>Planctomycetia</taxon>
        <taxon>Planctomycetales</taxon>
        <taxon>Planctomycetaceae</taxon>
        <taxon>Planctopirus</taxon>
    </lineage>
</organism>
<dbReference type="SUPFAM" id="SSF52738">
    <property type="entry name" value="Methylesterase CheB, C-terminal domain"/>
    <property type="match status" value="1"/>
</dbReference>